<evidence type="ECO:0000313" key="2">
    <source>
        <dbReference type="Proteomes" id="UP000699042"/>
    </source>
</evidence>
<evidence type="ECO:0000313" key="1">
    <source>
        <dbReference type="EMBL" id="KAG7043087.1"/>
    </source>
</evidence>
<proteinExistence type="predicted"/>
<dbReference type="Proteomes" id="UP000699042">
    <property type="component" value="Unassembled WGS sequence"/>
</dbReference>
<accession>A0A9P7QVX0</accession>
<sequence length="113" mass="12815">LLGAVLHRPCFQGVSYDPCSPTTEIGLQQEETQHTNPHDHRSVRALRPCSRCFCPSANFTYFAIAYIREEETASMPLLRRHQKTEGISVSQILVVVVRELASRSRRQEEACSN</sequence>
<dbReference type="EMBL" id="JAESDN010000012">
    <property type="protein sequence ID" value="KAG7043087.1"/>
    <property type="molecule type" value="Genomic_DNA"/>
</dbReference>
<organism evidence="1 2">
    <name type="scientific">Colletotrichum scovillei</name>
    <dbReference type="NCBI Taxonomy" id="1209932"/>
    <lineage>
        <taxon>Eukaryota</taxon>
        <taxon>Fungi</taxon>
        <taxon>Dikarya</taxon>
        <taxon>Ascomycota</taxon>
        <taxon>Pezizomycotina</taxon>
        <taxon>Sordariomycetes</taxon>
        <taxon>Hypocreomycetidae</taxon>
        <taxon>Glomerellales</taxon>
        <taxon>Glomerellaceae</taxon>
        <taxon>Colletotrichum</taxon>
        <taxon>Colletotrichum acutatum species complex</taxon>
    </lineage>
</organism>
<dbReference type="AlphaFoldDB" id="A0A9P7QVX0"/>
<feature type="non-terminal residue" evidence="1">
    <location>
        <position position="1"/>
    </location>
</feature>
<comment type="caution">
    <text evidence="1">The sequence shown here is derived from an EMBL/GenBank/DDBJ whole genome shotgun (WGS) entry which is preliminary data.</text>
</comment>
<protein>
    <submittedName>
        <fullName evidence="1">Uncharacterized protein</fullName>
    </submittedName>
</protein>
<gene>
    <name evidence="1" type="ORF">JMJ77_002799</name>
</gene>
<keyword evidence="2" id="KW-1185">Reference proteome</keyword>
<name>A0A9P7QVX0_9PEZI</name>
<reference evidence="1" key="1">
    <citation type="submission" date="2021-05" db="EMBL/GenBank/DDBJ databases">
        <title>Comparative genomics of three Colletotrichum scovillei strains and genetic complementation revealed genes involved fungal growth and virulence on chili pepper.</title>
        <authorList>
            <person name="Hsieh D.-K."/>
            <person name="Chuang S.-C."/>
            <person name="Chen C.-Y."/>
            <person name="Chao Y.-T."/>
            <person name="Lu M.-Y.J."/>
            <person name="Lee M.-H."/>
            <person name="Shih M.-C."/>
        </authorList>
    </citation>
    <scope>NUCLEOTIDE SEQUENCE</scope>
    <source>
        <strain evidence="1">Coll-153</strain>
    </source>
</reference>